<organism evidence="8 9">
    <name type="scientific">Novosphingobium mangrovi</name>
    <name type="common">ex Hu et al. 2023</name>
    <dbReference type="NCBI Taxonomy" id="2930094"/>
    <lineage>
        <taxon>Bacteria</taxon>
        <taxon>Pseudomonadati</taxon>
        <taxon>Pseudomonadota</taxon>
        <taxon>Alphaproteobacteria</taxon>
        <taxon>Sphingomonadales</taxon>
        <taxon>Sphingomonadaceae</taxon>
        <taxon>Novosphingobium</taxon>
    </lineage>
</organism>
<dbReference type="InterPro" id="IPR044770">
    <property type="entry name" value="MFS_spinster-like"/>
</dbReference>
<evidence type="ECO:0000256" key="5">
    <source>
        <dbReference type="ARBA" id="ARBA00023136"/>
    </source>
</evidence>
<feature type="transmembrane region" description="Helical" evidence="6">
    <location>
        <begin position="146"/>
        <end position="168"/>
    </location>
</feature>
<keyword evidence="2" id="KW-0813">Transport</keyword>
<dbReference type="RefSeq" id="WP_243801001.1">
    <property type="nucleotide sequence ID" value="NZ_JALHAT010000024.1"/>
</dbReference>
<protein>
    <submittedName>
        <fullName evidence="8">MFS transporter</fullName>
    </submittedName>
</protein>
<dbReference type="Pfam" id="PF07690">
    <property type="entry name" value="MFS_1"/>
    <property type="match status" value="1"/>
</dbReference>
<dbReference type="Proteomes" id="UP001162802">
    <property type="component" value="Unassembled WGS sequence"/>
</dbReference>
<reference evidence="8" key="1">
    <citation type="submission" date="2022-03" db="EMBL/GenBank/DDBJ databases">
        <title>Identification of a novel bacterium isolated from mangrove sediments.</title>
        <authorList>
            <person name="Pan X."/>
        </authorList>
    </citation>
    <scope>NUCLEOTIDE SEQUENCE</scope>
    <source>
        <strain evidence="8">B2637</strain>
    </source>
</reference>
<gene>
    <name evidence="8" type="ORF">MTR65_13380</name>
</gene>
<feature type="transmembrane region" description="Helical" evidence="6">
    <location>
        <begin position="87"/>
        <end position="105"/>
    </location>
</feature>
<accession>A0ABT0AEQ1</accession>
<feature type="transmembrane region" description="Helical" evidence="6">
    <location>
        <begin position="289"/>
        <end position="306"/>
    </location>
</feature>
<evidence type="ECO:0000313" key="9">
    <source>
        <dbReference type="Proteomes" id="UP001162802"/>
    </source>
</evidence>
<comment type="caution">
    <text evidence="8">The sequence shown here is derived from an EMBL/GenBank/DDBJ whole genome shotgun (WGS) entry which is preliminary data.</text>
</comment>
<evidence type="ECO:0000256" key="2">
    <source>
        <dbReference type="ARBA" id="ARBA00022448"/>
    </source>
</evidence>
<evidence type="ECO:0000259" key="7">
    <source>
        <dbReference type="PROSITE" id="PS50850"/>
    </source>
</evidence>
<proteinExistence type="predicted"/>
<feature type="transmembrane region" description="Helical" evidence="6">
    <location>
        <begin position="375"/>
        <end position="399"/>
    </location>
</feature>
<keyword evidence="5 6" id="KW-0472">Membrane</keyword>
<dbReference type="Gene3D" id="1.20.1250.20">
    <property type="entry name" value="MFS general substrate transporter like domains"/>
    <property type="match status" value="1"/>
</dbReference>
<evidence type="ECO:0000256" key="3">
    <source>
        <dbReference type="ARBA" id="ARBA00022692"/>
    </source>
</evidence>
<name>A0ABT0AEQ1_9SPHN</name>
<dbReference type="SUPFAM" id="SSF103473">
    <property type="entry name" value="MFS general substrate transporter"/>
    <property type="match status" value="1"/>
</dbReference>
<evidence type="ECO:0000256" key="6">
    <source>
        <dbReference type="SAM" id="Phobius"/>
    </source>
</evidence>
<dbReference type="InterPro" id="IPR020846">
    <property type="entry name" value="MFS_dom"/>
</dbReference>
<feature type="transmembrane region" description="Helical" evidence="6">
    <location>
        <begin position="111"/>
        <end position="134"/>
    </location>
</feature>
<dbReference type="InterPro" id="IPR011701">
    <property type="entry name" value="MFS"/>
</dbReference>
<feature type="domain" description="Major facilitator superfamily (MFS) profile" evidence="7">
    <location>
        <begin position="20"/>
        <end position="440"/>
    </location>
</feature>
<keyword evidence="9" id="KW-1185">Reference proteome</keyword>
<dbReference type="PANTHER" id="PTHR23505:SF79">
    <property type="entry name" value="PROTEIN SPINSTER"/>
    <property type="match status" value="1"/>
</dbReference>
<evidence type="ECO:0000256" key="1">
    <source>
        <dbReference type="ARBA" id="ARBA00004141"/>
    </source>
</evidence>
<evidence type="ECO:0000256" key="4">
    <source>
        <dbReference type="ARBA" id="ARBA00022989"/>
    </source>
</evidence>
<feature type="transmembrane region" description="Helical" evidence="6">
    <location>
        <begin position="55"/>
        <end position="75"/>
    </location>
</feature>
<feature type="transmembrane region" description="Helical" evidence="6">
    <location>
        <begin position="411"/>
        <end position="436"/>
    </location>
</feature>
<feature type="transmembrane region" description="Helical" evidence="6">
    <location>
        <begin position="188"/>
        <end position="209"/>
    </location>
</feature>
<sequence>MHMPDREGPAPTGPLLAWITVATLFLAQVISTIDRGMLALVVDPIRADLGISEMQIALLQGFAFAIFYVTVGLPLGAVADRVNRRKLLIAGIVVWSLATIAGGLAEGFGAMFASRLFIGVGEAVLGPCAVTMISDLFPPERRGRPMALYVFGSMIAYGLGSLISGLILDAAPRGVFAGLPFIGGLAPWRLTFILVGASGAVILLLLLALREPPRRIDTAVGQEQAGALSFGEGLRAMAARARIFGCYYGALALFAVGGSVATMWGAVFLTRQYGLDIGTAGQSLGTGQIVWAVLGAGLAGIVVDKVGARGGAALRMRLAATLTLLAIPSALPVLAGSAALATLLLGAIMGVMALYGTAMLAILSEIAPPSLRGFAVALYAFVMTLIGASLGPIAVAGLTENVFADPAQVGWSMAIVGTVALGLSALLAFTAASAIAREQETLA</sequence>
<dbReference type="PANTHER" id="PTHR23505">
    <property type="entry name" value="SPINSTER"/>
    <property type="match status" value="1"/>
</dbReference>
<evidence type="ECO:0000313" key="8">
    <source>
        <dbReference type="EMBL" id="MCJ1961681.1"/>
    </source>
</evidence>
<dbReference type="EMBL" id="JALHAT010000024">
    <property type="protein sequence ID" value="MCJ1961681.1"/>
    <property type="molecule type" value="Genomic_DNA"/>
</dbReference>
<feature type="transmembrane region" description="Helical" evidence="6">
    <location>
        <begin position="245"/>
        <end position="269"/>
    </location>
</feature>
<keyword evidence="3 6" id="KW-0812">Transmembrane</keyword>
<dbReference type="PROSITE" id="PS50850">
    <property type="entry name" value="MFS"/>
    <property type="match status" value="1"/>
</dbReference>
<dbReference type="InterPro" id="IPR036259">
    <property type="entry name" value="MFS_trans_sf"/>
</dbReference>
<keyword evidence="4 6" id="KW-1133">Transmembrane helix</keyword>
<feature type="transmembrane region" description="Helical" evidence="6">
    <location>
        <begin position="318"/>
        <end position="335"/>
    </location>
</feature>
<comment type="subcellular location">
    <subcellularLocation>
        <location evidence="1">Membrane</location>
        <topology evidence="1">Multi-pass membrane protein</topology>
    </subcellularLocation>
</comment>
<feature type="transmembrane region" description="Helical" evidence="6">
    <location>
        <begin position="341"/>
        <end position="363"/>
    </location>
</feature>